<organism evidence="17 18">
    <name type="scientific">Salinarimonas soli</name>
    <dbReference type="NCBI Taxonomy" id="1638099"/>
    <lineage>
        <taxon>Bacteria</taxon>
        <taxon>Pseudomonadati</taxon>
        <taxon>Pseudomonadota</taxon>
        <taxon>Alphaproteobacteria</taxon>
        <taxon>Hyphomicrobiales</taxon>
        <taxon>Salinarimonadaceae</taxon>
        <taxon>Salinarimonas</taxon>
    </lineage>
</organism>
<dbReference type="SUPFAM" id="SSF53597">
    <property type="entry name" value="Dihydrofolate reductase-like"/>
    <property type="match status" value="1"/>
</dbReference>
<feature type="binding site" evidence="14">
    <location>
        <position position="193"/>
    </location>
    <ligand>
        <name>NADP(+)</name>
        <dbReference type="ChEBI" id="CHEBI:58349"/>
    </ligand>
</feature>
<keyword evidence="18" id="KW-1185">Reference proteome</keyword>
<feature type="binding site" evidence="14">
    <location>
        <position position="293"/>
    </location>
    <ligand>
        <name>substrate</name>
    </ligand>
</feature>
<protein>
    <recommendedName>
        <fullName evidence="12">Riboflavin biosynthesis protein RibD</fullName>
    </recommendedName>
    <domain>
        <recommendedName>
            <fullName evidence="12">Diaminohydroxyphosphoribosylaminopyrimidine deaminase</fullName>
            <shortName evidence="12">DRAP deaminase</shortName>
            <ecNumber evidence="12">3.5.4.26</ecNumber>
        </recommendedName>
        <alternativeName>
            <fullName evidence="12">Riboflavin-specific deaminase</fullName>
        </alternativeName>
    </domain>
    <domain>
        <recommendedName>
            <fullName evidence="12">5-amino-6-(5-phosphoribosylamino)uracil reductase</fullName>
            <ecNumber evidence="12">1.1.1.193</ecNumber>
        </recommendedName>
        <alternativeName>
            <fullName evidence="12">HTP reductase</fullName>
        </alternativeName>
    </domain>
</protein>
<name>A0A5B2VHC5_9HYPH</name>
<keyword evidence="11" id="KW-0511">Multifunctional enzyme</keyword>
<evidence type="ECO:0000256" key="14">
    <source>
        <dbReference type="PIRSR" id="PIRSR006769-2"/>
    </source>
</evidence>
<comment type="pathway">
    <text evidence="3 12">Cofactor biosynthesis; riboflavin biosynthesis; 5-amino-6-(D-ribitylamino)uracil from GTP: step 3/4.</text>
</comment>
<dbReference type="InterPro" id="IPR002125">
    <property type="entry name" value="CMP_dCMP_dom"/>
</dbReference>
<dbReference type="AlphaFoldDB" id="A0A5B2VHC5"/>
<feature type="domain" description="CMP/dCMP-type deaminase" evidence="16">
    <location>
        <begin position="1"/>
        <end position="121"/>
    </location>
</feature>
<dbReference type="PANTHER" id="PTHR38011">
    <property type="entry name" value="DIHYDROFOLATE REDUCTASE FAMILY PROTEIN (AFU_ORTHOLOGUE AFUA_8G06820)"/>
    <property type="match status" value="1"/>
</dbReference>
<dbReference type="Proteomes" id="UP000323142">
    <property type="component" value="Unassembled WGS sequence"/>
</dbReference>
<evidence type="ECO:0000256" key="11">
    <source>
        <dbReference type="ARBA" id="ARBA00023268"/>
    </source>
</evidence>
<evidence type="ECO:0000256" key="15">
    <source>
        <dbReference type="PIRSR" id="PIRSR006769-3"/>
    </source>
</evidence>
<keyword evidence="10 12" id="KW-0560">Oxidoreductase</keyword>
<dbReference type="Pfam" id="PF00383">
    <property type="entry name" value="dCMP_cyt_deam_1"/>
    <property type="match status" value="1"/>
</dbReference>
<dbReference type="GO" id="GO:0008703">
    <property type="term" value="F:5-amino-6-(5-phosphoribosylamino)uracil reductase activity"/>
    <property type="evidence" value="ECO:0007669"/>
    <property type="project" value="UniProtKB-EC"/>
</dbReference>
<dbReference type="GO" id="GO:0009231">
    <property type="term" value="P:riboflavin biosynthetic process"/>
    <property type="evidence" value="ECO:0007669"/>
    <property type="project" value="UniProtKB-UniPathway"/>
</dbReference>
<keyword evidence="12 17" id="KW-0378">Hydrolase</keyword>
<evidence type="ECO:0000256" key="13">
    <source>
        <dbReference type="PIRSR" id="PIRSR006769-1"/>
    </source>
</evidence>
<comment type="similarity">
    <text evidence="4 12">In the N-terminal section; belongs to the cytidine and deoxycytidylate deaminase family.</text>
</comment>
<dbReference type="GO" id="GO:0008270">
    <property type="term" value="F:zinc ion binding"/>
    <property type="evidence" value="ECO:0007669"/>
    <property type="project" value="InterPro"/>
</dbReference>
<comment type="cofactor">
    <cofactor evidence="12 15">
        <name>Zn(2+)</name>
        <dbReference type="ChEBI" id="CHEBI:29105"/>
    </cofactor>
    <text evidence="12 15">Binds 1 zinc ion.</text>
</comment>
<comment type="pathway">
    <text evidence="2 12">Cofactor biosynthesis; riboflavin biosynthesis; 5-amino-6-(D-ribitylamino)uracil from GTP: step 2/4.</text>
</comment>
<feature type="binding site" evidence="14">
    <location>
        <position position="201"/>
    </location>
    <ligand>
        <name>substrate</name>
    </ligand>
</feature>
<keyword evidence="8 12" id="KW-0862">Zinc</keyword>
<evidence type="ECO:0000256" key="4">
    <source>
        <dbReference type="ARBA" id="ARBA00005259"/>
    </source>
</evidence>
<dbReference type="NCBIfam" id="TIGR00326">
    <property type="entry name" value="eubact_ribD"/>
    <property type="match status" value="1"/>
</dbReference>
<evidence type="ECO:0000256" key="7">
    <source>
        <dbReference type="ARBA" id="ARBA00022723"/>
    </source>
</evidence>
<evidence type="ECO:0000256" key="8">
    <source>
        <dbReference type="ARBA" id="ARBA00022833"/>
    </source>
</evidence>
<feature type="binding site" evidence="15">
    <location>
        <position position="48"/>
    </location>
    <ligand>
        <name>Zn(2+)</name>
        <dbReference type="ChEBI" id="CHEBI:29105"/>
        <note>catalytic</note>
    </ligand>
</feature>
<dbReference type="SUPFAM" id="SSF53927">
    <property type="entry name" value="Cytidine deaminase-like"/>
    <property type="match status" value="1"/>
</dbReference>
<reference evidence="17 18" key="1">
    <citation type="submission" date="2019-09" db="EMBL/GenBank/DDBJ databases">
        <title>Salinarimonas rosea gen. nov., sp. nov., a new member of the a-2 subgroup of the Proteobacteria.</title>
        <authorList>
            <person name="Liu J."/>
        </authorList>
    </citation>
    <scope>NUCLEOTIDE SEQUENCE [LARGE SCALE GENOMIC DNA]</scope>
    <source>
        <strain evidence="17 18">BN140002</strain>
    </source>
</reference>
<dbReference type="EMBL" id="VUOA01000016">
    <property type="protein sequence ID" value="KAA2238008.1"/>
    <property type="molecule type" value="Genomic_DNA"/>
</dbReference>
<dbReference type="InterPro" id="IPR016192">
    <property type="entry name" value="APOBEC/CMP_deaminase_Zn-bd"/>
</dbReference>
<dbReference type="Gene3D" id="3.40.430.10">
    <property type="entry name" value="Dihydrofolate Reductase, subunit A"/>
    <property type="match status" value="1"/>
</dbReference>
<dbReference type="UniPathway" id="UPA00275">
    <property type="reaction ID" value="UER00401"/>
</dbReference>
<dbReference type="CDD" id="cd01284">
    <property type="entry name" value="Riboflavin_deaminase-reductase"/>
    <property type="match status" value="1"/>
</dbReference>
<evidence type="ECO:0000256" key="6">
    <source>
        <dbReference type="ARBA" id="ARBA00022619"/>
    </source>
</evidence>
<dbReference type="PROSITE" id="PS51747">
    <property type="entry name" value="CYT_DCMP_DEAMINASES_2"/>
    <property type="match status" value="1"/>
</dbReference>
<evidence type="ECO:0000256" key="2">
    <source>
        <dbReference type="ARBA" id="ARBA00004882"/>
    </source>
</evidence>
<evidence type="ECO:0000256" key="1">
    <source>
        <dbReference type="ARBA" id="ARBA00002151"/>
    </source>
</evidence>
<dbReference type="EC" id="1.1.1.193" evidence="12"/>
<accession>A0A5B2VHC5</accession>
<comment type="function">
    <text evidence="1 12">Converts 2,5-diamino-6-(ribosylamino)-4(3h)-pyrimidinone 5'-phosphate into 5-amino-6-(ribosylamino)-2,4(1h,3h)-pyrimidinedione 5'-phosphate.</text>
</comment>
<evidence type="ECO:0000256" key="9">
    <source>
        <dbReference type="ARBA" id="ARBA00022857"/>
    </source>
</evidence>
<evidence type="ECO:0000256" key="5">
    <source>
        <dbReference type="ARBA" id="ARBA00007417"/>
    </source>
</evidence>
<dbReference type="Gene3D" id="3.40.140.10">
    <property type="entry name" value="Cytidine Deaminase, domain 2"/>
    <property type="match status" value="1"/>
</dbReference>
<feature type="binding site" evidence="14">
    <location>
        <position position="220"/>
    </location>
    <ligand>
        <name>NADP(+)</name>
        <dbReference type="ChEBI" id="CHEBI:58349"/>
    </ligand>
</feature>
<keyword evidence="7 12" id="KW-0479">Metal-binding</keyword>
<dbReference type="InterPro" id="IPR024072">
    <property type="entry name" value="DHFR-like_dom_sf"/>
</dbReference>
<dbReference type="InterPro" id="IPR016193">
    <property type="entry name" value="Cytidine_deaminase-like"/>
</dbReference>
<evidence type="ECO:0000256" key="3">
    <source>
        <dbReference type="ARBA" id="ARBA00004910"/>
    </source>
</evidence>
<dbReference type="InterPro" id="IPR002734">
    <property type="entry name" value="RibDG_C"/>
</dbReference>
<feature type="active site" description="Proton donor" evidence="13">
    <location>
        <position position="50"/>
    </location>
</feature>
<feature type="binding site" evidence="15">
    <location>
        <position position="82"/>
    </location>
    <ligand>
        <name>Zn(2+)</name>
        <dbReference type="ChEBI" id="CHEBI:29105"/>
        <note>catalytic</note>
    </ligand>
</feature>
<dbReference type="InterPro" id="IPR004794">
    <property type="entry name" value="Eubact_RibD"/>
</dbReference>
<feature type="binding site" evidence="14">
    <location>
        <position position="152"/>
    </location>
    <ligand>
        <name>NADP(+)</name>
        <dbReference type="ChEBI" id="CHEBI:58349"/>
    </ligand>
</feature>
<dbReference type="PIRSF" id="PIRSF006769">
    <property type="entry name" value="RibD"/>
    <property type="match status" value="1"/>
</dbReference>
<feature type="binding site" evidence="15">
    <location>
        <position position="73"/>
    </location>
    <ligand>
        <name>Zn(2+)</name>
        <dbReference type="ChEBI" id="CHEBI:29105"/>
        <note>catalytic</note>
    </ligand>
</feature>
<feature type="binding site" evidence="14">
    <location>
        <begin position="295"/>
        <end position="301"/>
    </location>
    <ligand>
        <name>NADP(+)</name>
        <dbReference type="ChEBI" id="CHEBI:58349"/>
    </ligand>
</feature>
<keyword evidence="9 12" id="KW-0521">NADP</keyword>
<keyword evidence="6 12" id="KW-0686">Riboflavin biosynthesis</keyword>
<dbReference type="GO" id="GO:0008835">
    <property type="term" value="F:diaminohydroxyphosphoribosylaminopyrimidine deaminase activity"/>
    <property type="evidence" value="ECO:0007669"/>
    <property type="project" value="UniProtKB-EC"/>
</dbReference>
<evidence type="ECO:0000256" key="12">
    <source>
        <dbReference type="PIRNR" id="PIRNR006769"/>
    </source>
</evidence>
<dbReference type="EC" id="3.5.4.26" evidence="12"/>
<comment type="caution">
    <text evidence="17">The sequence shown here is derived from an EMBL/GenBank/DDBJ whole genome shotgun (WGS) entry which is preliminary data.</text>
</comment>
<comment type="catalytic activity">
    <reaction evidence="12">
        <text>5-amino-6-(5-phospho-D-ribitylamino)uracil + NADP(+) = 5-amino-6-(5-phospho-D-ribosylamino)uracil + NADPH + H(+)</text>
        <dbReference type="Rhea" id="RHEA:17845"/>
        <dbReference type="ChEBI" id="CHEBI:15378"/>
        <dbReference type="ChEBI" id="CHEBI:57783"/>
        <dbReference type="ChEBI" id="CHEBI:58349"/>
        <dbReference type="ChEBI" id="CHEBI:58421"/>
        <dbReference type="ChEBI" id="CHEBI:58453"/>
        <dbReference type="EC" id="1.1.1.193"/>
    </reaction>
</comment>
<gene>
    <name evidence="17" type="primary">ribD</name>
    <name evidence="17" type="ORF">F0L46_06980</name>
</gene>
<reference evidence="17 18" key="2">
    <citation type="submission" date="2019-09" db="EMBL/GenBank/DDBJ databases">
        <authorList>
            <person name="Jin C."/>
        </authorList>
    </citation>
    <scope>NUCLEOTIDE SEQUENCE [LARGE SCALE GENOMIC DNA]</scope>
    <source>
        <strain evidence="17 18">BN140002</strain>
    </source>
</reference>
<feature type="binding site" evidence="14">
    <location>
        <position position="197"/>
    </location>
    <ligand>
        <name>NADP(+)</name>
        <dbReference type="ChEBI" id="CHEBI:58349"/>
    </ligand>
</feature>
<evidence type="ECO:0000259" key="16">
    <source>
        <dbReference type="PROSITE" id="PS51747"/>
    </source>
</evidence>
<evidence type="ECO:0000313" key="17">
    <source>
        <dbReference type="EMBL" id="KAA2238008.1"/>
    </source>
</evidence>
<feature type="binding site" evidence="14">
    <location>
        <position position="204"/>
    </location>
    <ligand>
        <name>substrate</name>
    </ligand>
</feature>
<comment type="similarity">
    <text evidence="5 12">In the C-terminal section; belongs to the HTP reductase family.</text>
</comment>
<dbReference type="Pfam" id="PF01872">
    <property type="entry name" value="RibD_C"/>
    <property type="match status" value="1"/>
</dbReference>
<dbReference type="OrthoDB" id="9800865at2"/>
<feature type="binding site" evidence="14">
    <location>
        <position position="181"/>
    </location>
    <ligand>
        <name>substrate</name>
    </ligand>
</feature>
<dbReference type="InterPro" id="IPR050765">
    <property type="entry name" value="Riboflavin_Biosynth_HTPR"/>
</dbReference>
<dbReference type="PANTHER" id="PTHR38011:SF7">
    <property type="entry name" value="2,5-DIAMINO-6-RIBOSYLAMINO-4(3H)-PYRIMIDINONE 5'-PHOSPHATE REDUCTASE"/>
    <property type="match status" value="1"/>
</dbReference>
<dbReference type="PROSITE" id="PS00903">
    <property type="entry name" value="CYT_DCMP_DEAMINASES_1"/>
    <property type="match status" value="1"/>
</dbReference>
<proteinExistence type="inferred from homology"/>
<sequence>MRLALAVGARHLGHTWPNPSVGAVVVGETRGVPIVLATGVTQAGGRPHAERVALAAAGDAARGATLYVTLEPCSHHGRTPPCVDAVIASGIARVVVALTDPDPRVSGRGAALLRGQGIAVETGILEAEAARAHRGHVKRVTRGLPALTLKLARTRDGFAAATGPRLLITGEIAAGHVHLMRYHADAIMVGSGTVAADDPRLDVRLPGLGPGSPVRVVIDSALSIDPAARLVATAREIPTWVIATEGAPVGPERILAGAGVEVMRVAADAAGRVDVAEALRLLALRGITRVFCEGGPRLADALAAADLVDEAVILTGPASLGAQGIPAVGPGLADALARRFRPVSAWPAGPDLIETFERTA</sequence>
<evidence type="ECO:0000313" key="18">
    <source>
        <dbReference type="Proteomes" id="UP000323142"/>
    </source>
</evidence>
<evidence type="ECO:0000256" key="10">
    <source>
        <dbReference type="ARBA" id="ARBA00023002"/>
    </source>
</evidence>
<comment type="catalytic activity">
    <reaction evidence="12">
        <text>2,5-diamino-6-hydroxy-4-(5-phosphoribosylamino)-pyrimidine + H2O + H(+) = 5-amino-6-(5-phospho-D-ribosylamino)uracil + NH4(+)</text>
        <dbReference type="Rhea" id="RHEA:21868"/>
        <dbReference type="ChEBI" id="CHEBI:15377"/>
        <dbReference type="ChEBI" id="CHEBI:15378"/>
        <dbReference type="ChEBI" id="CHEBI:28938"/>
        <dbReference type="ChEBI" id="CHEBI:58453"/>
        <dbReference type="ChEBI" id="CHEBI:58614"/>
        <dbReference type="EC" id="3.5.4.26"/>
    </reaction>
</comment>